<keyword evidence="10" id="KW-1185">Reference proteome</keyword>
<comment type="similarity">
    <text evidence="3">Belongs to the XPO2/CSE1 family.</text>
</comment>
<comment type="subcellular location">
    <subcellularLocation>
        <location evidence="2">Cytoplasm</location>
    </subcellularLocation>
    <subcellularLocation>
        <location evidence="1">Nucleus</location>
    </subcellularLocation>
</comment>
<dbReference type="Pfam" id="PF03378">
    <property type="entry name" value="CAS_CSE1"/>
    <property type="match status" value="1"/>
</dbReference>
<dbReference type="FunFam" id="1.25.10.10:FF:000507">
    <property type="entry name" value="Exportin-2"/>
    <property type="match status" value="1"/>
</dbReference>
<dbReference type="OrthoDB" id="3268246at2759"/>
<dbReference type="GO" id="GO:0006606">
    <property type="term" value="P:protein import into nucleus"/>
    <property type="evidence" value="ECO:0007669"/>
    <property type="project" value="TreeGrafter"/>
</dbReference>
<proteinExistence type="inferred from homology"/>
<evidence type="ECO:0000256" key="4">
    <source>
        <dbReference type="ARBA" id="ARBA00022448"/>
    </source>
</evidence>
<dbReference type="SUPFAM" id="SSF48371">
    <property type="entry name" value="ARM repeat"/>
    <property type="match status" value="1"/>
</dbReference>
<evidence type="ECO:0000256" key="5">
    <source>
        <dbReference type="ARBA" id="ARBA00022490"/>
    </source>
</evidence>
<evidence type="ECO:0000313" key="10">
    <source>
        <dbReference type="Proteomes" id="UP000001876"/>
    </source>
</evidence>
<dbReference type="OMA" id="AENEFLM"/>
<name>C1N4K0_MICPC</name>
<dbReference type="InterPro" id="IPR016024">
    <property type="entry name" value="ARM-type_fold"/>
</dbReference>
<dbReference type="InterPro" id="IPR011989">
    <property type="entry name" value="ARM-like"/>
</dbReference>
<dbReference type="GO" id="GO:0005635">
    <property type="term" value="C:nuclear envelope"/>
    <property type="evidence" value="ECO:0007669"/>
    <property type="project" value="TreeGrafter"/>
</dbReference>
<dbReference type="RefSeq" id="XP_003063013.1">
    <property type="nucleotide sequence ID" value="XM_003062967.1"/>
</dbReference>
<dbReference type="PROSITE" id="PS50166">
    <property type="entry name" value="IMPORTIN_B_NT"/>
    <property type="match status" value="1"/>
</dbReference>
<organism evidence="10">
    <name type="scientific">Micromonas pusilla (strain CCMP1545)</name>
    <name type="common">Picoplanktonic green alga</name>
    <dbReference type="NCBI Taxonomy" id="564608"/>
    <lineage>
        <taxon>Eukaryota</taxon>
        <taxon>Viridiplantae</taxon>
        <taxon>Chlorophyta</taxon>
        <taxon>Mamiellophyceae</taxon>
        <taxon>Mamiellales</taxon>
        <taxon>Mamiellaceae</taxon>
        <taxon>Micromonas</taxon>
    </lineage>
</organism>
<evidence type="ECO:0000313" key="9">
    <source>
        <dbReference type="EMBL" id="EEH52952.1"/>
    </source>
</evidence>
<dbReference type="GO" id="GO:0005829">
    <property type="term" value="C:cytosol"/>
    <property type="evidence" value="ECO:0007669"/>
    <property type="project" value="TreeGrafter"/>
</dbReference>
<keyword evidence="7" id="KW-0539">Nucleus</keyword>
<dbReference type="KEGG" id="mpp:MICPUCDRAFT_36077"/>
<evidence type="ECO:0000259" key="8">
    <source>
        <dbReference type="PROSITE" id="PS50166"/>
    </source>
</evidence>
<dbReference type="InterPro" id="IPR005043">
    <property type="entry name" value="XPO2_C"/>
</dbReference>
<dbReference type="Gene3D" id="1.25.10.10">
    <property type="entry name" value="Leucine-rich Repeat Variant"/>
    <property type="match status" value="1"/>
</dbReference>
<dbReference type="PANTHER" id="PTHR10997">
    <property type="entry name" value="IMPORTIN-7, 8, 11"/>
    <property type="match status" value="1"/>
</dbReference>
<reference evidence="9 10" key="1">
    <citation type="journal article" date="2009" name="Science">
        <title>Green evolution and dynamic adaptations revealed by genomes of the marine picoeukaryotes Micromonas.</title>
        <authorList>
            <person name="Worden A.Z."/>
            <person name="Lee J.H."/>
            <person name="Mock T."/>
            <person name="Rouze P."/>
            <person name="Simmons M.P."/>
            <person name="Aerts A.L."/>
            <person name="Allen A.E."/>
            <person name="Cuvelier M.L."/>
            <person name="Derelle E."/>
            <person name="Everett M.V."/>
            <person name="Foulon E."/>
            <person name="Grimwood J."/>
            <person name="Gundlach H."/>
            <person name="Henrissat B."/>
            <person name="Napoli C."/>
            <person name="McDonald S.M."/>
            <person name="Parker M.S."/>
            <person name="Rombauts S."/>
            <person name="Salamov A."/>
            <person name="Von Dassow P."/>
            <person name="Badger J.H."/>
            <person name="Coutinho P.M."/>
            <person name="Demir E."/>
            <person name="Dubchak I."/>
            <person name="Gentemann C."/>
            <person name="Eikrem W."/>
            <person name="Gready J.E."/>
            <person name="John U."/>
            <person name="Lanier W."/>
            <person name="Lindquist E.A."/>
            <person name="Lucas S."/>
            <person name="Mayer K.F."/>
            <person name="Moreau H."/>
            <person name="Not F."/>
            <person name="Otillar R."/>
            <person name="Panaud O."/>
            <person name="Pangilinan J."/>
            <person name="Paulsen I."/>
            <person name="Piegu B."/>
            <person name="Poliakov A."/>
            <person name="Robbens S."/>
            <person name="Schmutz J."/>
            <person name="Toulza E."/>
            <person name="Wyss T."/>
            <person name="Zelensky A."/>
            <person name="Zhou K."/>
            <person name="Armbrust E.V."/>
            <person name="Bhattacharya D."/>
            <person name="Goodenough U.W."/>
            <person name="Van de Peer Y."/>
            <person name="Grigoriev I.V."/>
        </authorList>
    </citation>
    <scope>NUCLEOTIDE SEQUENCE [LARGE SCALE GENOMIC DNA]</scope>
    <source>
        <strain evidence="9 10">CCMP1545</strain>
    </source>
</reference>
<dbReference type="GO" id="GO:0006611">
    <property type="term" value="P:protein export from nucleus"/>
    <property type="evidence" value="ECO:0007669"/>
    <property type="project" value="TreeGrafter"/>
</dbReference>
<dbReference type="STRING" id="564608.C1N4K0"/>
<keyword evidence="6" id="KW-0653">Protein transport</keyword>
<evidence type="ECO:0000256" key="1">
    <source>
        <dbReference type="ARBA" id="ARBA00004123"/>
    </source>
</evidence>
<dbReference type="InterPro" id="IPR013713">
    <property type="entry name" value="XPO2_central"/>
</dbReference>
<dbReference type="GO" id="GO:0031267">
    <property type="term" value="F:small GTPase binding"/>
    <property type="evidence" value="ECO:0007669"/>
    <property type="project" value="InterPro"/>
</dbReference>
<dbReference type="InterPro" id="IPR001494">
    <property type="entry name" value="Importin-beta_N"/>
</dbReference>
<dbReference type="GO" id="GO:0005049">
    <property type="term" value="F:nuclear export signal receptor activity"/>
    <property type="evidence" value="ECO:0007669"/>
    <property type="project" value="TreeGrafter"/>
</dbReference>
<evidence type="ECO:0000256" key="2">
    <source>
        <dbReference type="ARBA" id="ARBA00004496"/>
    </source>
</evidence>
<dbReference type="GeneID" id="9688243"/>
<gene>
    <name evidence="9" type="ORF">MICPUCDRAFT_36077</name>
</gene>
<dbReference type="PANTHER" id="PTHR10997:SF8">
    <property type="entry name" value="EXPORTIN-2"/>
    <property type="match status" value="1"/>
</dbReference>
<evidence type="ECO:0000256" key="7">
    <source>
        <dbReference type="ARBA" id="ARBA00023242"/>
    </source>
</evidence>
<sequence length="996" mass="106883">MASLDADLAQLSACLAQSLSPDQTARGHAEAFLTQGASQPGFGVLLLRALASEAAEPQTRQAAAVTFKNLAKNHWVAREPDVVGAPPPYSIADAEKDQIRASLVGLMLSSPKLVRAQLTEARSALAIVCAADFPERWPSLLPELIQRMGSSGQRDFNAVVGVLTTANAMFKRYRQAYKSDELYKELKYVLDAFVAPLQALLLEISAAVDANANDATLLTSLFSCLRLIMRVFYSLNSQELPEVFEDAMDAWMGQFHKYLAYENPTAANVPELDRVKAAVCDNVNLYIEKNEEEFQRFLQTFVQDVWTLLTKTGAGAEKDHLVTSGVRFLTTVANSVHHSLFAGGDTLRQVCESIVIPNLQFRDDDEELFEMNHVEYIRRDVEGSDSDTRRRGAGELIKGLAGKFPNEMTTSVTGYVAALLGQFASDPVNSWKAKDAAIYLVISLTVKKSSAAKGATETNELVSVVDFFQTQIVPELAKATGQGPDAGGIGQAVLFADALKFMTIFRHQLPKAMILPVVPAVVALLRAENNVVHTYAAIALDRLLTTRDPLGPGAAPGAVTRSTPRYAPADLAATTEPLLTSLFGVFAKTDSGENDYAMRAVMRVIGFLGEGVKPVADACVTQLAAMAMETCKNPRNPAFSHYLFESIAALLRHANDPGLVGGFERALFPPFQHVLQADVVEFAPYVFQLLSQLIETHPSGSLPSAYVGIFPALLVPALWDRQANVTPLVRLLEAFLRKAPAEIAGGGYLQGILGVFQKLVSSRAHDHQGFFVLNALVSSLALPAWIDQLPAVWGILFQRLQTSKTTKFVRCLVVFVSSLAVKHGPSVVADTMAKVQPGIFEMVLAGPIADAVGGITGEMETKVVAVASARFLSESSSLIANDAGWAKLLTNVVTLLEKPTDAGGDGGDAADADAELEEMEAKAGYSAAYNSLANAKRVEVDPCAEVTDVKTHVARTLATASGGMPGRMRGLIQGGCPPEVQNAVAGYCQAAGVMIN</sequence>
<keyword evidence="4" id="KW-0813">Transport</keyword>
<dbReference type="AlphaFoldDB" id="C1N4K0"/>
<dbReference type="Pfam" id="PF08506">
    <property type="entry name" value="Cse1"/>
    <property type="match status" value="1"/>
</dbReference>
<dbReference type="SMART" id="SM00913">
    <property type="entry name" value="IBN_N"/>
    <property type="match status" value="1"/>
</dbReference>
<dbReference type="eggNOG" id="KOG1992">
    <property type="taxonomic scope" value="Eukaryota"/>
</dbReference>
<dbReference type="Pfam" id="PF03810">
    <property type="entry name" value="IBN_N"/>
    <property type="match status" value="1"/>
</dbReference>
<dbReference type="EMBL" id="GG663747">
    <property type="protein sequence ID" value="EEH52952.1"/>
    <property type="molecule type" value="Genomic_DNA"/>
</dbReference>
<dbReference type="Proteomes" id="UP000001876">
    <property type="component" value="Unassembled WGS sequence"/>
</dbReference>
<evidence type="ECO:0000256" key="6">
    <source>
        <dbReference type="ARBA" id="ARBA00022927"/>
    </source>
</evidence>
<keyword evidence="5" id="KW-0963">Cytoplasm</keyword>
<feature type="domain" description="Importin N-terminal" evidence="8">
    <location>
        <begin position="29"/>
        <end position="109"/>
    </location>
</feature>
<protein>
    <submittedName>
        <fullName evidence="9">Predicted protein</fullName>
    </submittedName>
</protein>
<accession>C1N4K0</accession>
<evidence type="ECO:0000256" key="3">
    <source>
        <dbReference type="ARBA" id="ARBA00008669"/>
    </source>
</evidence>